<evidence type="ECO:0000259" key="7">
    <source>
        <dbReference type="Pfam" id="PF03553"/>
    </source>
</evidence>
<dbReference type="GO" id="GO:0005886">
    <property type="term" value="C:plasma membrane"/>
    <property type="evidence" value="ECO:0007669"/>
    <property type="project" value="UniProtKB-SubCell"/>
</dbReference>
<gene>
    <name evidence="8" type="ORF">S12H4_26241</name>
</gene>
<evidence type="ECO:0000256" key="2">
    <source>
        <dbReference type="ARBA" id="ARBA00022475"/>
    </source>
</evidence>
<dbReference type="PANTHER" id="PTHR43478:SF1">
    <property type="entry name" value="NA+_H+ ANTIPORTER NHAC-LIKE C-TERMINAL DOMAIN-CONTAINING PROTEIN"/>
    <property type="match status" value="1"/>
</dbReference>
<protein>
    <recommendedName>
        <fullName evidence="7">Na+/H+ antiporter NhaC-like C-terminal domain-containing protein</fullName>
    </recommendedName>
</protein>
<reference evidence="8" key="1">
    <citation type="journal article" date="2014" name="Front. Microbiol.">
        <title>High frequency of phylogenetically diverse reductive dehalogenase-homologous genes in deep subseafloor sedimentary metagenomes.</title>
        <authorList>
            <person name="Kawai M."/>
            <person name="Futagami T."/>
            <person name="Toyoda A."/>
            <person name="Takaki Y."/>
            <person name="Nishi S."/>
            <person name="Hori S."/>
            <person name="Arai W."/>
            <person name="Tsubouchi T."/>
            <person name="Morono Y."/>
            <person name="Uchiyama I."/>
            <person name="Ito T."/>
            <person name="Fujiyama A."/>
            <person name="Inagaki F."/>
            <person name="Takami H."/>
        </authorList>
    </citation>
    <scope>NUCLEOTIDE SEQUENCE</scope>
    <source>
        <strain evidence="8">Expedition CK06-06</strain>
    </source>
</reference>
<feature type="domain" description="Na+/H+ antiporter NhaC-like C-terminal" evidence="7">
    <location>
        <begin position="118"/>
        <end position="235"/>
    </location>
</feature>
<feature type="transmembrane region" description="Helical" evidence="6">
    <location>
        <begin position="109"/>
        <end position="130"/>
    </location>
</feature>
<proteinExistence type="predicted"/>
<dbReference type="AlphaFoldDB" id="X1TLL0"/>
<organism evidence="8">
    <name type="scientific">marine sediment metagenome</name>
    <dbReference type="NCBI Taxonomy" id="412755"/>
    <lineage>
        <taxon>unclassified sequences</taxon>
        <taxon>metagenomes</taxon>
        <taxon>ecological metagenomes</taxon>
    </lineage>
</organism>
<sequence>MAYGGNVALGFTQSLGWVVDNVSDSWNASILVFTFTIGGLIGLWILSGGTHGFADLLGRRVKGARGAQLASYVAGWFIFLDDYANSAAVGTTFRPLSDKYRVSKEKFSFIVDSTAAPICTIFLVSSWIGYEVGLIGDSLPEAAMMTPYMYFLYSIPYKFYSLMMLALVLILVLWRRDYGPMLKAEHRARTTGKLIRDGAKPLSGGEEFDVVEKVKYRASNMWIPLVILIGMTVFSK</sequence>
<keyword evidence="4 6" id="KW-1133">Transmembrane helix</keyword>
<dbReference type="EMBL" id="BARW01014870">
    <property type="protein sequence ID" value="GAI80929.1"/>
    <property type="molecule type" value="Genomic_DNA"/>
</dbReference>
<comment type="caution">
    <text evidence="8">The sequence shown here is derived from an EMBL/GenBank/DDBJ whole genome shotgun (WGS) entry which is preliminary data.</text>
</comment>
<dbReference type="Pfam" id="PF03553">
    <property type="entry name" value="Na_H_antiporter"/>
    <property type="match status" value="1"/>
</dbReference>
<evidence type="ECO:0000256" key="1">
    <source>
        <dbReference type="ARBA" id="ARBA00004651"/>
    </source>
</evidence>
<comment type="subcellular location">
    <subcellularLocation>
        <location evidence="1">Cell membrane</location>
        <topology evidence="1">Multi-pass membrane protein</topology>
    </subcellularLocation>
</comment>
<name>X1TLL0_9ZZZZ</name>
<evidence type="ECO:0000313" key="8">
    <source>
        <dbReference type="EMBL" id="GAI80929.1"/>
    </source>
</evidence>
<evidence type="ECO:0000256" key="6">
    <source>
        <dbReference type="SAM" id="Phobius"/>
    </source>
</evidence>
<keyword evidence="2" id="KW-1003">Cell membrane</keyword>
<keyword evidence="3 6" id="KW-0812">Transmembrane</keyword>
<feature type="transmembrane region" description="Helical" evidence="6">
    <location>
        <begin position="26"/>
        <end position="46"/>
    </location>
</feature>
<evidence type="ECO:0000256" key="4">
    <source>
        <dbReference type="ARBA" id="ARBA00022989"/>
    </source>
</evidence>
<feature type="transmembrane region" description="Helical" evidence="6">
    <location>
        <begin position="150"/>
        <end position="174"/>
    </location>
</feature>
<dbReference type="InterPro" id="IPR018461">
    <property type="entry name" value="Na/H_Antiport_NhaC-like_C"/>
</dbReference>
<evidence type="ECO:0000256" key="5">
    <source>
        <dbReference type="ARBA" id="ARBA00023136"/>
    </source>
</evidence>
<dbReference type="PANTHER" id="PTHR43478">
    <property type="entry name" value="NA+/H+ ANTIPORTER-RELATED"/>
    <property type="match status" value="1"/>
</dbReference>
<evidence type="ECO:0000256" key="3">
    <source>
        <dbReference type="ARBA" id="ARBA00022692"/>
    </source>
</evidence>
<feature type="non-terminal residue" evidence="8">
    <location>
        <position position="236"/>
    </location>
</feature>
<accession>X1TLL0</accession>
<keyword evidence="5 6" id="KW-0472">Membrane</keyword>